<comment type="caution">
    <text evidence="2">The sequence shown here is derived from an EMBL/GenBank/DDBJ whole genome shotgun (WGS) entry which is preliminary data.</text>
</comment>
<evidence type="ECO:0000256" key="1">
    <source>
        <dbReference type="SAM" id="Phobius"/>
    </source>
</evidence>
<gene>
    <name evidence="2" type="ORF">ACN38_g11044</name>
</gene>
<evidence type="ECO:0000313" key="3">
    <source>
        <dbReference type="Proteomes" id="UP000037696"/>
    </source>
</evidence>
<keyword evidence="1" id="KW-0812">Transmembrane</keyword>
<organism evidence="2 3">
    <name type="scientific">Penicillium nordicum</name>
    <dbReference type="NCBI Taxonomy" id="229535"/>
    <lineage>
        <taxon>Eukaryota</taxon>
        <taxon>Fungi</taxon>
        <taxon>Dikarya</taxon>
        <taxon>Ascomycota</taxon>
        <taxon>Pezizomycotina</taxon>
        <taxon>Eurotiomycetes</taxon>
        <taxon>Eurotiomycetidae</taxon>
        <taxon>Eurotiales</taxon>
        <taxon>Aspergillaceae</taxon>
        <taxon>Penicillium</taxon>
    </lineage>
</organism>
<protein>
    <submittedName>
        <fullName evidence="2">Uncharacterized protein</fullName>
    </submittedName>
</protein>
<accession>A0A0M9WB53</accession>
<keyword evidence="3" id="KW-1185">Reference proteome</keyword>
<evidence type="ECO:0000313" key="2">
    <source>
        <dbReference type="EMBL" id="KOS38142.1"/>
    </source>
</evidence>
<sequence length="75" mass="8520">MALKAAFLYEPLPRWANQKDLSQAIVPRVEYTRPVCPHSFANSIQYPSVRLVADLSLGFFAAVNILALQLQFLYH</sequence>
<keyword evidence="1" id="KW-1133">Transmembrane helix</keyword>
<reference evidence="2 3" key="1">
    <citation type="submission" date="2015-08" db="EMBL/GenBank/DDBJ databases">
        <title>Genome sequencing of Penicillium nordicum.</title>
        <authorList>
            <person name="Nguyen H.D."/>
            <person name="Seifert K.A."/>
        </authorList>
    </citation>
    <scope>NUCLEOTIDE SEQUENCE [LARGE SCALE GENOMIC DNA]</scope>
    <source>
        <strain evidence="2 3">DAOMC 185683</strain>
    </source>
</reference>
<name>A0A0M9WB53_9EURO</name>
<dbReference type="AlphaFoldDB" id="A0A0M9WB53"/>
<proteinExistence type="predicted"/>
<dbReference type="EMBL" id="LHQQ01000269">
    <property type="protein sequence ID" value="KOS38142.1"/>
    <property type="molecule type" value="Genomic_DNA"/>
</dbReference>
<feature type="transmembrane region" description="Helical" evidence="1">
    <location>
        <begin position="55"/>
        <end position="74"/>
    </location>
</feature>
<dbReference type="Proteomes" id="UP000037696">
    <property type="component" value="Unassembled WGS sequence"/>
</dbReference>
<keyword evidence="1" id="KW-0472">Membrane</keyword>